<dbReference type="EMBL" id="VORV01000008">
    <property type="protein sequence ID" value="TXD77124.1"/>
    <property type="molecule type" value="Genomic_DNA"/>
</dbReference>
<evidence type="ECO:0000313" key="4">
    <source>
        <dbReference type="Proteomes" id="UP000249115"/>
    </source>
</evidence>
<feature type="transmembrane region" description="Helical" evidence="1">
    <location>
        <begin position="110"/>
        <end position="132"/>
    </location>
</feature>
<dbReference type="RefSeq" id="WP_086501744.1">
    <property type="nucleotide sequence ID" value="NZ_MSSV01000009.1"/>
</dbReference>
<dbReference type="OrthoDB" id="9809196at2"/>
<organism evidence="2 4">
    <name type="scientific">Algoriphagus ratkowskyi</name>
    <dbReference type="NCBI Taxonomy" id="57028"/>
    <lineage>
        <taxon>Bacteria</taxon>
        <taxon>Pseudomonadati</taxon>
        <taxon>Bacteroidota</taxon>
        <taxon>Cytophagia</taxon>
        <taxon>Cytophagales</taxon>
        <taxon>Cyclobacteriaceae</taxon>
        <taxon>Algoriphagus</taxon>
    </lineage>
</organism>
<reference evidence="3 5" key="2">
    <citation type="submission" date="2019-08" db="EMBL/GenBank/DDBJ databases">
        <title>Genome of Algoriphagus ratkowskyi IC026.</title>
        <authorList>
            <person name="Bowman J.P."/>
        </authorList>
    </citation>
    <scope>NUCLEOTIDE SEQUENCE [LARGE SCALE GENOMIC DNA]</scope>
    <source>
        <strain evidence="3 5">IC026</strain>
    </source>
</reference>
<keyword evidence="1" id="KW-0812">Transmembrane</keyword>
<dbReference type="Proteomes" id="UP000249115">
    <property type="component" value="Unassembled WGS sequence"/>
</dbReference>
<evidence type="ECO:0000313" key="5">
    <source>
        <dbReference type="Proteomes" id="UP000321927"/>
    </source>
</evidence>
<feature type="transmembrane region" description="Helical" evidence="1">
    <location>
        <begin position="20"/>
        <end position="39"/>
    </location>
</feature>
<keyword evidence="5" id="KW-1185">Reference proteome</keyword>
<feature type="transmembrane region" description="Helical" evidence="1">
    <location>
        <begin position="256"/>
        <end position="278"/>
    </location>
</feature>
<dbReference type="InterPro" id="IPR025291">
    <property type="entry name" value="DUF4153"/>
</dbReference>
<gene>
    <name evidence="3" type="ORF">ESW18_12545</name>
    <name evidence="2" type="ORF">LV84_02439</name>
</gene>
<sequence>MKFPSLTQLQTDGKNAAFRFPFSLLFGVLAAALSIYLIDSEPTDKLWLLNLLLTFALGIPLYFCIDVLAEKNKFNTLQRQISWLIGLVFLGLIYLSFPAEDTFSNTRVPYIRYAIYNLAIHLMVAFLPYFGSDNQERFWNYNRILFTRLITGVYYSLVLVIGISLALLAIDALFDANIDGKIYPQIFTLTIGIFNTWFFLAGIPRSFENEVSLDDYPKGLKIFTQFILIPLLLVYLCILYFYGAKIIITGDWPKGIVTYMIVAISVLGIFTNLLLYPYQTWKESDWIKTFHRGYYLALIPLVILLFLAIGIRIQDYGLTVNRYIITLMGFWLAFISLYFSFGAKNIKIIPLSLSIFMILASFGPWGMFSLSERIQRNRLSEILTENNILINDKIQQEVKWDIGQNGNLKPQVELRTKSLPREDMNEVNSILQYLEDYHGMENIYPWFEQDLKTLLDKSKDSLTNPTPLPSKLVIESMNLTYVSYYDMQSSSEYYKELTLVVEPDFQLTISGYDYMRHITVGAGNQREESFADRKYHVTLGKDNKAILILKWAEGSITIDCSDYLKDLLNQYGSGYHTIPSEELVIIRNKNDLEIKLQISSVTITNSGDELMLQSLEGFLLVKEISER</sequence>
<protein>
    <submittedName>
        <fullName evidence="3">DUF4153 domain-containing protein</fullName>
    </submittedName>
    <submittedName>
        <fullName evidence="2">Uncharacterized protein DUF4153</fullName>
    </submittedName>
</protein>
<feature type="transmembrane region" description="Helical" evidence="1">
    <location>
        <begin position="348"/>
        <end position="368"/>
    </location>
</feature>
<accession>A0A2W7R7E3</accession>
<feature type="transmembrane region" description="Helical" evidence="1">
    <location>
        <begin position="81"/>
        <end position="98"/>
    </location>
</feature>
<evidence type="ECO:0000313" key="2">
    <source>
        <dbReference type="EMBL" id="PZX56071.1"/>
    </source>
</evidence>
<dbReference type="AlphaFoldDB" id="A0A2W7R7E3"/>
<feature type="transmembrane region" description="Helical" evidence="1">
    <location>
        <begin position="223"/>
        <end position="244"/>
    </location>
</feature>
<feature type="transmembrane region" description="Helical" evidence="1">
    <location>
        <begin position="186"/>
        <end position="203"/>
    </location>
</feature>
<name>A0A2W7R7E3_9BACT</name>
<dbReference type="Proteomes" id="UP000321927">
    <property type="component" value="Unassembled WGS sequence"/>
</dbReference>
<feature type="transmembrane region" description="Helical" evidence="1">
    <location>
        <begin position="152"/>
        <end position="174"/>
    </location>
</feature>
<dbReference type="Pfam" id="PF13687">
    <property type="entry name" value="DUF4153"/>
    <property type="match status" value="1"/>
</dbReference>
<keyword evidence="1" id="KW-0472">Membrane</keyword>
<dbReference type="EMBL" id="QKZU01000008">
    <property type="protein sequence ID" value="PZX56071.1"/>
    <property type="molecule type" value="Genomic_DNA"/>
</dbReference>
<evidence type="ECO:0000313" key="3">
    <source>
        <dbReference type="EMBL" id="TXD77124.1"/>
    </source>
</evidence>
<evidence type="ECO:0000256" key="1">
    <source>
        <dbReference type="SAM" id="Phobius"/>
    </source>
</evidence>
<keyword evidence="1" id="KW-1133">Transmembrane helix</keyword>
<feature type="transmembrane region" description="Helical" evidence="1">
    <location>
        <begin position="293"/>
        <end position="311"/>
    </location>
</feature>
<feature type="transmembrane region" description="Helical" evidence="1">
    <location>
        <begin position="46"/>
        <end position="69"/>
    </location>
</feature>
<proteinExistence type="predicted"/>
<feature type="transmembrane region" description="Helical" evidence="1">
    <location>
        <begin position="323"/>
        <end position="342"/>
    </location>
</feature>
<reference evidence="2 4" key="1">
    <citation type="submission" date="2018-06" db="EMBL/GenBank/DDBJ databases">
        <title>Genomic Encyclopedia of Archaeal and Bacterial Type Strains, Phase II (KMG-II): from individual species to whole genera.</title>
        <authorList>
            <person name="Goeker M."/>
        </authorList>
    </citation>
    <scope>NUCLEOTIDE SEQUENCE [LARGE SCALE GENOMIC DNA]</scope>
    <source>
        <strain evidence="2 4">DSM 22686</strain>
    </source>
</reference>
<comment type="caution">
    <text evidence="2">The sequence shown here is derived from an EMBL/GenBank/DDBJ whole genome shotgun (WGS) entry which is preliminary data.</text>
</comment>